<reference evidence="3 4" key="1">
    <citation type="submission" date="2016-10" db="EMBL/GenBank/DDBJ databases">
        <authorList>
            <person name="de Groot N.N."/>
        </authorList>
    </citation>
    <scope>NUCLEOTIDE SEQUENCE [LARGE SCALE GENOMIC DNA]</scope>
    <source>
        <strain evidence="3 4">Sb09</strain>
    </source>
</reference>
<evidence type="ECO:0000259" key="2">
    <source>
        <dbReference type="PROSITE" id="PS50835"/>
    </source>
</evidence>
<keyword evidence="1" id="KW-0732">Signal</keyword>
<feature type="signal peptide" evidence="1">
    <location>
        <begin position="1"/>
        <end position="25"/>
    </location>
</feature>
<feature type="chain" id="PRO_5039113424" evidence="1">
    <location>
        <begin position="26"/>
        <end position="438"/>
    </location>
</feature>
<dbReference type="Pfam" id="PF02368">
    <property type="entry name" value="Big_2"/>
    <property type="match status" value="2"/>
</dbReference>
<dbReference type="InterPro" id="IPR008964">
    <property type="entry name" value="Invasin/intimin_cell_adhesion"/>
</dbReference>
<name>A0A1G9M746_STREI</name>
<protein>
    <submittedName>
        <fullName evidence="3">Ig-like domain (Group 2)</fullName>
    </submittedName>
</protein>
<dbReference type="AlphaFoldDB" id="A0A1G9M746"/>
<dbReference type="RefSeq" id="WP_159428095.1">
    <property type="nucleotide sequence ID" value="NZ_FNGX01000004.1"/>
</dbReference>
<accession>A0A1G9M746</accession>
<dbReference type="InterPro" id="IPR007110">
    <property type="entry name" value="Ig-like_dom"/>
</dbReference>
<dbReference type="Gene3D" id="2.60.40.1080">
    <property type="match status" value="2"/>
</dbReference>
<evidence type="ECO:0000256" key="1">
    <source>
        <dbReference type="SAM" id="SignalP"/>
    </source>
</evidence>
<evidence type="ECO:0000313" key="3">
    <source>
        <dbReference type="EMBL" id="SDL70038.1"/>
    </source>
</evidence>
<feature type="domain" description="Ig-like" evidence="2">
    <location>
        <begin position="154"/>
        <end position="247"/>
    </location>
</feature>
<dbReference type="OrthoDB" id="1650483at2"/>
<dbReference type="PROSITE" id="PS50835">
    <property type="entry name" value="IG_LIKE"/>
    <property type="match status" value="1"/>
</dbReference>
<dbReference type="EMBL" id="FNGX01000004">
    <property type="protein sequence ID" value="SDL70038.1"/>
    <property type="molecule type" value="Genomic_DNA"/>
</dbReference>
<gene>
    <name evidence="3" type="ORF">SAMN05216400_1395</name>
</gene>
<dbReference type="InterPro" id="IPR003343">
    <property type="entry name" value="Big_2"/>
</dbReference>
<dbReference type="SMART" id="SM00635">
    <property type="entry name" value="BID_2"/>
    <property type="match status" value="2"/>
</dbReference>
<evidence type="ECO:0000313" key="4">
    <source>
        <dbReference type="Proteomes" id="UP000183162"/>
    </source>
</evidence>
<organism evidence="3 4">
    <name type="scientific">Streptococcus equinus</name>
    <name type="common">Streptococcus bovis</name>
    <dbReference type="NCBI Taxonomy" id="1335"/>
    <lineage>
        <taxon>Bacteria</taxon>
        <taxon>Bacillati</taxon>
        <taxon>Bacillota</taxon>
        <taxon>Bacilli</taxon>
        <taxon>Lactobacillales</taxon>
        <taxon>Streptococcaceae</taxon>
        <taxon>Streptococcus</taxon>
    </lineage>
</organism>
<proteinExistence type="predicted"/>
<dbReference type="Proteomes" id="UP000183162">
    <property type="component" value="Unassembled WGS sequence"/>
</dbReference>
<sequence length="438" mass="45079">MKRTEKLLVAAVAFSGLTLAAGQVAADTNAPTYNVTIPATVNLADSNPVATIKAEGVSIDTTRYTPISVKLAQASNTIKGSTFHLREAKTNDTLSYSIRKNRRNVSVGDTVARFTSDGETTLNFTKPEAADYAGSYTENLTFDISVSPNSNYVPVTSVSINSAPSTLNVGATGTLTATVGPEGATDKTVTWASGNPDVLVIDATTGAYEAKAAGTATVTVTAADGKTATCTVTVNTPYVPVTSVSINNAPSTLDVGATGTLKATVGPEDATDKTVTWASGNPDVLVIDATTGAYEAKAAGTATITATAGGQSATCQVTVDAPTPTMTTLADAFVNGSVINLNVNYGQTGSYEVTLTNSNGGYTIQSNLVNVKGAVQSGKFLVVTFGQVSSNRYDAKIFLSKDDNAYAITNPKQATYAVTLNSISVNGVDITNQLYKSE</sequence>
<dbReference type="SUPFAM" id="SSF49373">
    <property type="entry name" value="Invasin/intimin cell-adhesion fragments"/>
    <property type="match status" value="2"/>
</dbReference>